<evidence type="ECO:0000256" key="1">
    <source>
        <dbReference type="SAM" id="MobiDB-lite"/>
    </source>
</evidence>
<sequence>MVVVEEKERRGRPARKQEERARAGGALAGDFSRLASFVHPATVPNPRSMPVWAPPCRLLLQRWTQRRPGCVQAGGGGVEEEGRGGKRRSRGVIVEAPPTTPSSSSSSSPSPSTPATLRRPGLLAGQLAACGGPHLEFTMETTGGVPGSARRFGRVKLGRAQTGGQSMANLWRAAVHATGHPAAGCSGRQRKWEANGRGRGARTRAHGLEGSLLPCSWKAATARPPQAHSRLTHPVPAAAIGPRPLPESALAGPREILNGFCQSPATRARRRGVLPAGETPVPATRLRPSRPAQSLSLDRTRHSEPRSHAASRA</sequence>
<evidence type="ECO:0000313" key="3">
    <source>
        <dbReference type="Proteomes" id="UP000799757"/>
    </source>
</evidence>
<dbReference type="EMBL" id="MU001810">
    <property type="protein sequence ID" value="KAF2797259.1"/>
    <property type="molecule type" value="Genomic_DNA"/>
</dbReference>
<keyword evidence="3" id="KW-1185">Reference proteome</keyword>
<dbReference type="AlphaFoldDB" id="A0A6A6XLJ6"/>
<proteinExistence type="predicted"/>
<feature type="compositionally biased region" description="Basic and acidic residues" evidence="1">
    <location>
        <begin position="1"/>
        <end position="22"/>
    </location>
</feature>
<feature type="region of interest" description="Disordered" evidence="1">
    <location>
        <begin position="1"/>
        <end position="25"/>
    </location>
</feature>
<gene>
    <name evidence="2" type="ORF">K505DRAFT_334437</name>
</gene>
<reference evidence="2" key="1">
    <citation type="journal article" date="2020" name="Stud. Mycol.">
        <title>101 Dothideomycetes genomes: a test case for predicting lifestyles and emergence of pathogens.</title>
        <authorList>
            <person name="Haridas S."/>
            <person name="Albert R."/>
            <person name="Binder M."/>
            <person name="Bloem J."/>
            <person name="Labutti K."/>
            <person name="Salamov A."/>
            <person name="Andreopoulos B."/>
            <person name="Baker S."/>
            <person name="Barry K."/>
            <person name="Bills G."/>
            <person name="Bluhm B."/>
            <person name="Cannon C."/>
            <person name="Castanera R."/>
            <person name="Culley D."/>
            <person name="Daum C."/>
            <person name="Ezra D."/>
            <person name="Gonzalez J."/>
            <person name="Henrissat B."/>
            <person name="Kuo A."/>
            <person name="Liang C."/>
            <person name="Lipzen A."/>
            <person name="Lutzoni F."/>
            <person name="Magnuson J."/>
            <person name="Mondo S."/>
            <person name="Nolan M."/>
            <person name="Ohm R."/>
            <person name="Pangilinan J."/>
            <person name="Park H.-J."/>
            <person name="Ramirez L."/>
            <person name="Alfaro M."/>
            <person name="Sun H."/>
            <person name="Tritt A."/>
            <person name="Yoshinaga Y."/>
            <person name="Zwiers L.-H."/>
            <person name="Turgeon B."/>
            <person name="Goodwin S."/>
            <person name="Spatafora J."/>
            <person name="Crous P."/>
            <person name="Grigoriev I."/>
        </authorList>
    </citation>
    <scope>NUCLEOTIDE SEQUENCE</scope>
    <source>
        <strain evidence="2">CBS 109.77</strain>
    </source>
</reference>
<feature type="compositionally biased region" description="Basic and acidic residues" evidence="1">
    <location>
        <begin position="298"/>
        <end position="307"/>
    </location>
</feature>
<feature type="region of interest" description="Disordered" evidence="1">
    <location>
        <begin position="265"/>
        <end position="313"/>
    </location>
</feature>
<name>A0A6A6XLJ6_9PLEO</name>
<feature type="compositionally biased region" description="Low complexity" evidence="1">
    <location>
        <begin position="101"/>
        <end position="114"/>
    </location>
</feature>
<evidence type="ECO:0000313" key="2">
    <source>
        <dbReference type="EMBL" id="KAF2797259.1"/>
    </source>
</evidence>
<organism evidence="2 3">
    <name type="scientific">Melanomma pulvis-pyrius CBS 109.77</name>
    <dbReference type="NCBI Taxonomy" id="1314802"/>
    <lineage>
        <taxon>Eukaryota</taxon>
        <taxon>Fungi</taxon>
        <taxon>Dikarya</taxon>
        <taxon>Ascomycota</taxon>
        <taxon>Pezizomycotina</taxon>
        <taxon>Dothideomycetes</taxon>
        <taxon>Pleosporomycetidae</taxon>
        <taxon>Pleosporales</taxon>
        <taxon>Melanommataceae</taxon>
        <taxon>Melanomma</taxon>
    </lineage>
</organism>
<accession>A0A6A6XLJ6</accession>
<dbReference type="Proteomes" id="UP000799757">
    <property type="component" value="Unassembled WGS sequence"/>
</dbReference>
<protein>
    <submittedName>
        <fullName evidence="2">Uncharacterized protein</fullName>
    </submittedName>
</protein>
<feature type="region of interest" description="Disordered" evidence="1">
    <location>
        <begin position="68"/>
        <end position="118"/>
    </location>
</feature>